<dbReference type="AlphaFoldDB" id="A0A1F7S701"/>
<dbReference type="EMBL" id="MGDD01000015">
    <property type="protein sequence ID" value="OGL49562.1"/>
    <property type="molecule type" value="Genomic_DNA"/>
</dbReference>
<dbReference type="InterPro" id="IPR021776">
    <property type="entry name" value="ActD"/>
</dbReference>
<feature type="transmembrane region" description="Helical" evidence="1">
    <location>
        <begin position="54"/>
        <end position="76"/>
    </location>
</feature>
<evidence type="ECO:0008006" key="4">
    <source>
        <dbReference type="Google" id="ProtNLM"/>
    </source>
</evidence>
<name>A0A1F7S701_9BACT</name>
<protein>
    <recommendedName>
        <fullName evidence="4">DUF3341 domain-containing protein</fullName>
    </recommendedName>
</protein>
<evidence type="ECO:0000313" key="3">
    <source>
        <dbReference type="Proteomes" id="UP000179266"/>
    </source>
</evidence>
<evidence type="ECO:0000256" key="1">
    <source>
        <dbReference type="SAM" id="Phobius"/>
    </source>
</evidence>
<keyword evidence="1" id="KW-0472">Membrane</keyword>
<comment type="caution">
    <text evidence="2">The sequence shown here is derived from an EMBL/GenBank/DDBJ whole genome shotgun (WGS) entry which is preliminary data.</text>
</comment>
<keyword evidence="1" id="KW-1133">Transmembrane helix</keyword>
<accession>A0A1F7S701</accession>
<evidence type="ECO:0000313" key="2">
    <source>
        <dbReference type="EMBL" id="OGL49562.1"/>
    </source>
</evidence>
<dbReference type="Pfam" id="PF11821">
    <property type="entry name" value="ActD"/>
    <property type="match status" value="1"/>
</dbReference>
<proteinExistence type="predicted"/>
<dbReference type="Proteomes" id="UP000179266">
    <property type="component" value="Unassembled WGS sequence"/>
</dbReference>
<feature type="transmembrane region" description="Helical" evidence="1">
    <location>
        <begin position="88"/>
        <end position="116"/>
    </location>
</feature>
<reference evidence="2 3" key="1">
    <citation type="journal article" date="2016" name="Nat. Commun.">
        <title>Thousands of microbial genomes shed light on interconnected biogeochemical processes in an aquifer system.</title>
        <authorList>
            <person name="Anantharaman K."/>
            <person name="Brown C.T."/>
            <person name="Hug L.A."/>
            <person name="Sharon I."/>
            <person name="Castelle C.J."/>
            <person name="Probst A.J."/>
            <person name="Thomas B.C."/>
            <person name="Singh A."/>
            <person name="Wilkins M.J."/>
            <person name="Karaoz U."/>
            <person name="Brodie E.L."/>
            <person name="Williams K.H."/>
            <person name="Hubbard S.S."/>
            <person name="Banfield J.F."/>
        </authorList>
    </citation>
    <scope>NUCLEOTIDE SEQUENCE [LARGE SCALE GENOMIC DNA]</scope>
</reference>
<dbReference type="PANTHER" id="PTHR40394">
    <property type="entry name" value="LIPOPROTEIN-RELATED"/>
    <property type="match status" value="1"/>
</dbReference>
<sequence>MIEEFVYDSRTDFIDKLKDLISSGIESKDISVNTPYPVHEIEEILQPPPDVLKYFTFSGAITGLIAGFVFTVYTALSWPLITGGKPIVSIPAFLIIAFALTILFGALASFAGFLVLSKLPDLKNIFNPKDFGNQFVIFVDHREQS</sequence>
<gene>
    <name evidence="2" type="ORF">A2161_03770</name>
</gene>
<organism evidence="2 3">
    <name type="scientific">Candidatus Schekmanbacteria bacterium RBG_13_48_7</name>
    <dbReference type="NCBI Taxonomy" id="1817878"/>
    <lineage>
        <taxon>Bacteria</taxon>
        <taxon>Candidatus Schekmaniibacteriota</taxon>
    </lineage>
</organism>
<keyword evidence="1" id="KW-0812">Transmembrane</keyword>
<dbReference type="PANTHER" id="PTHR40394:SF2">
    <property type="entry name" value="QUINOL:CYTOCHROME C OXIDOREDUCTASE MEMBRANE PROTEIN"/>
    <property type="match status" value="1"/>
</dbReference>